<dbReference type="EMBL" id="MU857601">
    <property type="protein sequence ID" value="KAK4252221.1"/>
    <property type="molecule type" value="Genomic_DNA"/>
</dbReference>
<dbReference type="SUPFAM" id="SSF47113">
    <property type="entry name" value="Histone-fold"/>
    <property type="match status" value="1"/>
</dbReference>
<comment type="caution">
    <text evidence="7">The sequence shown here is derived from an EMBL/GenBank/DDBJ whole genome shotgun (WGS) entry which is preliminary data.</text>
</comment>
<evidence type="ECO:0000256" key="3">
    <source>
        <dbReference type="ARBA" id="ARBA00023015"/>
    </source>
</evidence>
<sequence length="336" mass="34791">MSSSGAAAPQTNGAPPSSATSTSQTTDTQQQQPPPTQQSQQPTGTSTGSATNSQQQQPQQQHQQQSQSQPQQQQQQQQYQSHHSHLQSLTQPIGGNGTNNPSTAGPRPRDARTIELLLTAQGVTAFEQRVPLLLLDFAYRHASSVLSDALHLSADPYTSHAGARPSAASGAAPVNVGDATVSANAVQLAIASRLGFQFHGGGGGGGGGAGGGAGAGGASKEWMMELARERNKIALPRVMPSEWGVRLPGERFVLSGVSWGLRDVWPGQEGMEESSEEEEGEDAEMVDRPNGSGADAKGADAMEVETEDVGGDGVEGGTIGDVFGDEGLEDEEMAEA</sequence>
<keyword evidence="4" id="KW-0804">Transcription</keyword>
<proteinExistence type="inferred from homology"/>
<reference evidence="7" key="1">
    <citation type="journal article" date="2023" name="Mol. Phylogenet. Evol.">
        <title>Genome-scale phylogeny and comparative genomics of the fungal order Sordariales.</title>
        <authorList>
            <person name="Hensen N."/>
            <person name="Bonometti L."/>
            <person name="Westerberg I."/>
            <person name="Brannstrom I.O."/>
            <person name="Guillou S."/>
            <person name="Cros-Aarteil S."/>
            <person name="Calhoun S."/>
            <person name="Haridas S."/>
            <person name="Kuo A."/>
            <person name="Mondo S."/>
            <person name="Pangilinan J."/>
            <person name="Riley R."/>
            <person name="LaButti K."/>
            <person name="Andreopoulos B."/>
            <person name="Lipzen A."/>
            <person name="Chen C."/>
            <person name="Yan M."/>
            <person name="Daum C."/>
            <person name="Ng V."/>
            <person name="Clum A."/>
            <person name="Steindorff A."/>
            <person name="Ohm R.A."/>
            <person name="Martin F."/>
            <person name="Silar P."/>
            <person name="Natvig D.O."/>
            <person name="Lalanne C."/>
            <person name="Gautier V."/>
            <person name="Ament-Velasquez S.L."/>
            <person name="Kruys A."/>
            <person name="Hutchinson M.I."/>
            <person name="Powell A.J."/>
            <person name="Barry K."/>
            <person name="Miller A.N."/>
            <person name="Grigoriev I.V."/>
            <person name="Debuchy R."/>
            <person name="Gladieux P."/>
            <person name="Hiltunen Thoren M."/>
            <person name="Johannesson H."/>
        </authorList>
    </citation>
    <scope>NUCLEOTIDE SEQUENCE</scope>
    <source>
        <strain evidence="7">CBS 359.72</strain>
    </source>
</reference>
<dbReference type="PANTHER" id="PTHR48068:SF4">
    <property type="entry name" value="TATA-BOX BINDING PROTEIN ASSOCIATED FACTOR 9"/>
    <property type="match status" value="1"/>
</dbReference>
<dbReference type="Gene3D" id="1.10.20.10">
    <property type="entry name" value="Histone, subunit A"/>
    <property type="match status" value="1"/>
</dbReference>
<evidence type="ECO:0000256" key="2">
    <source>
        <dbReference type="ARBA" id="ARBA00007646"/>
    </source>
</evidence>
<dbReference type="AlphaFoldDB" id="A0AAN7D2L0"/>
<reference evidence="7" key="2">
    <citation type="submission" date="2023-05" db="EMBL/GenBank/DDBJ databases">
        <authorList>
            <consortium name="Lawrence Berkeley National Laboratory"/>
            <person name="Steindorff A."/>
            <person name="Hensen N."/>
            <person name="Bonometti L."/>
            <person name="Westerberg I."/>
            <person name="Brannstrom I.O."/>
            <person name="Guillou S."/>
            <person name="Cros-Aarteil S."/>
            <person name="Calhoun S."/>
            <person name="Haridas S."/>
            <person name="Kuo A."/>
            <person name="Mondo S."/>
            <person name="Pangilinan J."/>
            <person name="Riley R."/>
            <person name="Labutti K."/>
            <person name="Andreopoulos B."/>
            <person name="Lipzen A."/>
            <person name="Chen C."/>
            <person name="Yanf M."/>
            <person name="Daum C."/>
            <person name="Ng V."/>
            <person name="Clum A."/>
            <person name="Ohm R."/>
            <person name="Martin F."/>
            <person name="Silar P."/>
            <person name="Natvig D."/>
            <person name="Lalanne C."/>
            <person name="Gautier V."/>
            <person name="Ament-Velasquez S.L."/>
            <person name="Kruys A."/>
            <person name="Hutchinson M.I."/>
            <person name="Powell A.J."/>
            <person name="Barry K."/>
            <person name="Miller A.N."/>
            <person name="Grigoriev I.V."/>
            <person name="Debuchy R."/>
            <person name="Gladieux P."/>
            <person name="Thoren M.H."/>
            <person name="Johannesson H."/>
        </authorList>
    </citation>
    <scope>NUCLEOTIDE SEQUENCE</scope>
    <source>
        <strain evidence="7">CBS 359.72</strain>
    </source>
</reference>
<gene>
    <name evidence="7" type="ORF">C7999DRAFT_36759</name>
</gene>
<comment type="similarity">
    <text evidence="2">Belongs to the TAF9 family.</text>
</comment>
<dbReference type="GO" id="GO:0000124">
    <property type="term" value="C:SAGA complex"/>
    <property type="evidence" value="ECO:0007669"/>
    <property type="project" value="TreeGrafter"/>
</dbReference>
<evidence type="ECO:0000256" key="4">
    <source>
        <dbReference type="ARBA" id="ARBA00023163"/>
    </source>
</evidence>
<accession>A0AAN7D2L0</accession>
<evidence type="ECO:0000256" key="1">
    <source>
        <dbReference type="ARBA" id="ARBA00004123"/>
    </source>
</evidence>
<feature type="compositionally biased region" description="Acidic residues" evidence="6">
    <location>
        <begin position="323"/>
        <end position="336"/>
    </location>
</feature>
<organism evidence="7 8">
    <name type="scientific">Corynascus novoguineensis</name>
    <dbReference type="NCBI Taxonomy" id="1126955"/>
    <lineage>
        <taxon>Eukaryota</taxon>
        <taxon>Fungi</taxon>
        <taxon>Dikarya</taxon>
        <taxon>Ascomycota</taxon>
        <taxon>Pezizomycotina</taxon>
        <taxon>Sordariomycetes</taxon>
        <taxon>Sordariomycetidae</taxon>
        <taxon>Sordariales</taxon>
        <taxon>Chaetomiaceae</taxon>
        <taxon>Corynascus</taxon>
    </lineage>
</organism>
<dbReference type="GO" id="GO:0003713">
    <property type="term" value="F:transcription coactivator activity"/>
    <property type="evidence" value="ECO:0007669"/>
    <property type="project" value="TreeGrafter"/>
</dbReference>
<keyword evidence="3" id="KW-0805">Transcription regulation</keyword>
<evidence type="ECO:0000313" key="8">
    <source>
        <dbReference type="Proteomes" id="UP001303647"/>
    </source>
</evidence>
<evidence type="ECO:0000256" key="5">
    <source>
        <dbReference type="ARBA" id="ARBA00023242"/>
    </source>
</evidence>
<dbReference type="InterPro" id="IPR051431">
    <property type="entry name" value="TFIID_subunit_9"/>
</dbReference>
<dbReference type="GO" id="GO:0016251">
    <property type="term" value="F:RNA polymerase II general transcription initiation factor activity"/>
    <property type="evidence" value="ECO:0007669"/>
    <property type="project" value="TreeGrafter"/>
</dbReference>
<dbReference type="GO" id="GO:0046982">
    <property type="term" value="F:protein heterodimerization activity"/>
    <property type="evidence" value="ECO:0007669"/>
    <property type="project" value="InterPro"/>
</dbReference>
<keyword evidence="8" id="KW-1185">Reference proteome</keyword>
<evidence type="ECO:0000256" key="6">
    <source>
        <dbReference type="SAM" id="MobiDB-lite"/>
    </source>
</evidence>
<comment type="subcellular location">
    <subcellularLocation>
        <location evidence="1">Nucleus</location>
    </subcellularLocation>
</comment>
<feature type="compositionally biased region" description="Polar residues" evidence="6">
    <location>
        <begin position="90"/>
        <end position="103"/>
    </location>
</feature>
<keyword evidence="5" id="KW-0539">Nucleus</keyword>
<feature type="region of interest" description="Disordered" evidence="6">
    <location>
        <begin position="1"/>
        <end position="108"/>
    </location>
</feature>
<dbReference type="Proteomes" id="UP001303647">
    <property type="component" value="Unassembled WGS sequence"/>
</dbReference>
<dbReference type="InterPro" id="IPR009072">
    <property type="entry name" value="Histone-fold"/>
</dbReference>
<evidence type="ECO:0008006" key="9">
    <source>
        <dbReference type="Google" id="ProtNLM"/>
    </source>
</evidence>
<dbReference type="GO" id="GO:0051123">
    <property type="term" value="P:RNA polymerase II preinitiation complex assembly"/>
    <property type="evidence" value="ECO:0007669"/>
    <property type="project" value="TreeGrafter"/>
</dbReference>
<name>A0AAN7D2L0_9PEZI</name>
<evidence type="ECO:0000313" key="7">
    <source>
        <dbReference type="EMBL" id="KAK4252221.1"/>
    </source>
</evidence>
<feature type="compositionally biased region" description="Low complexity" evidence="6">
    <location>
        <begin position="13"/>
        <end position="89"/>
    </location>
</feature>
<dbReference type="PANTHER" id="PTHR48068">
    <property type="entry name" value="TAF9 RNA POLYMERASE II, TATA BOX-BINDING PROTEIN (TBP)-ASSOCIATED FACTOR"/>
    <property type="match status" value="1"/>
</dbReference>
<protein>
    <recommendedName>
        <fullName evidence="9">Transcription initiation factor TFIID subunit 9B</fullName>
    </recommendedName>
</protein>
<dbReference type="FunFam" id="1.10.20.10:FF:000069">
    <property type="entry name" value="Transcription initiation factor TFIID subunit"/>
    <property type="match status" value="1"/>
</dbReference>
<dbReference type="GO" id="GO:0005669">
    <property type="term" value="C:transcription factor TFIID complex"/>
    <property type="evidence" value="ECO:0007669"/>
    <property type="project" value="TreeGrafter"/>
</dbReference>
<dbReference type="CDD" id="cd07979">
    <property type="entry name" value="HFD_TAF9"/>
    <property type="match status" value="1"/>
</dbReference>
<feature type="compositionally biased region" description="Acidic residues" evidence="6">
    <location>
        <begin position="270"/>
        <end position="284"/>
    </location>
</feature>
<dbReference type="Pfam" id="PF02291">
    <property type="entry name" value="TFIID-31kDa"/>
    <property type="match status" value="1"/>
</dbReference>
<feature type="region of interest" description="Disordered" evidence="6">
    <location>
        <begin position="266"/>
        <end position="336"/>
    </location>
</feature>
<dbReference type="InterPro" id="IPR003162">
    <property type="entry name" value="TFIID-31"/>
</dbReference>
<feature type="compositionally biased region" description="Polar residues" evidence="6">
    <location>
        <begin position="1"/>
        <end position="12"/>
    </location>
</feature>